<dbReference type="GO" id="GO:0043590">
    <property type="term" value="C:bacterial nucleoid"/>
    <property type="evidence" value="ECO:0007669"/>
    <property type="project" value="TreeGrafter"/>
</dbReference>
<evidence type="ECO:0000256" key="2">
    <source>
        <dbReference type="ARBA" id="ARBA00009441"/>
    </source>
</evidence>
<evidence type="ECO:0000256" key="3">
    <source>
        <dbReference type="ARBA" id="ARBA00021315"/>
    </source>
</evidence>
<dbReference type="GO" id="GO:0009432">
    <property type="term" value="P:SOS response"/>
    <property type="evidence" value="ECO:0007669"/>
    <property type="project" value="TreeGrafter"/>
</dbReference>
<accession>A0A933SF05</accession>
<proteinExistence type="inferred from homology"/>
<protein>
    <recommendedName>
        <fullName evidence="3 9">DNA repair protein RecN</fullName>
    </recommendedName>
    <alternativeName>
        <fullName evidence="8 9">Recombination protein N</fullName>
    </alternativeName>
</protein>
<evidence type="ECO:0000256" key="9">
    <source>
        <dbReference type="PIRNR" id="PIRNR003128"/>
    </source>
</evidence>
<dbReference type="GO" id="GO:0005524">
    <property type="term" value="F:ATP binding"/>
    <property type="evidence" value="ECO:0007669"/>
    <property type="project" value="UniProtKB-KW"/>
</dbReference>
<dbReference type="Proteomes" id="UP000696931">
    <property type="component" value="Unassembled WGS sequence"/>
</dbReference>
<evidence type="ECO:0000256" key="10">
    <source>
        <dbReference type="SAM" id="Coils"/>
    </source>
</evidence>
<dbReference type="InterPro" id="IPR027417">
    <property type="entry name" value="P-loop_NTPase"/>
</dbReference>
<dbReference type="GO" id="GO:0006310">
    <property type="term" value="P:DNA recombination"/>
    <property type="evidence" value="ECO:0007669"/>
    <property type="project" value="InterPro"/>
</dbReference>
<dbReference type="PANTHER" id="PTHR11059">
    <property type="entry name" value="DNA REPAIR PROTEIN RECN"/>
    <property type="match status" value="1"/>
</dbReference>
<comment type="similarity">
    <text evidence="2 9">Belongs to the RecN family.</text>
</comment>
<evidence type="ECO:0000313" key="13">
    <source>
        <dbReference type="Proteomes" id="UP000696931"/>
    </source>
</evidence>
<keyword evidence="7 9" id="KW-0234">DNA repair</keyword>
<dbReference type="Pfam" id="PF02463">
    <property type="entry name" value="SMC_N"/>
    <property type="match status" value="1"/>
</dbReference>
<gene>
    <name evidence="12" type="primary">recN</name>
    <name evidence="12" type="ORF">HZA61_04725</name>
</gene>
<keyword evidence="10" id="KW-0175">Coiled coil</keyword>
<sequence length="563" mass="59961">MLERLSIRDLALAERVELALGDGLHAVTGETGSGKSLVVSSLGLLVGARADADVVREGAKAAVVEGEFRLGGETAKRVAALLDEWGTEFDGELLIVRREVSAEGRSRATVNQTGVTLASLKKLGEWLLDLHGQHEHQSLLREGAALATLDRLGALEDQRAAYGETLAALREADGDLTRLQESLATFAERRDYLSAAAAELDDARLAEGEEEELKQEASRLAHADRLRALASTALERLSEGESAAGESLGAARHALDQAAALDGSLAETVAAVNEAALAAAEAARALADYLDKLEADPAALEEVEARRELYARLTRKYRRPVAELIAWREELRTELAEGEDSEGALERARARREKAEAACLAAGKALTAARKAAATQWTSRLSKELKPLGFPHARISFEVAPAPSGQPGPTGLDDVQLLFTANPGEPARVLQKIASGGELSRVMLALKCALQTRDRVDLLVFDEVDSGIGGAVAQAVGERLRSLAEHRQVICVTHLPMIAALGRHHLSVSKQVSGGRTTAKVAVLSAADRVEELSRMLAGERVTDTTRRQARELLAAPSGKGHS</sequence>
<dbReference type="InterPro" id="IPR003395">
    <property type="entry name" value="RecF/RecN/SMC_N"/>
</dbReference>
<comment type="function">
    <text evidence="1 9">May be involved in recombinational repair of damaged DNA.</text>
</comment>
<feature type="coiled-coil region" evidence="10">
    <location>
        <begin position="196"/>
        <end position="223"/>
    </location>
</feature>
<evidence type="ECO:0000256" key="1">
    <source>
        <dbReference type="ARBA" id="ARBA00003618"/>
    </source>
</evidence>
<keyword evidence="5 9" id="KW-0227">DNA damage</keyword>
<dbReference type="PANTHER" id="PTHR11059:SF0">
    <property type="entry name" value="DNA REPAIR PROTEIN RECN"/>
    <property type="match status" value="1"/>
</dbReference>
<dbReference type="PIRSF" id="PIRSF003128">
    <property type="entry name" value="RecN"/>
    <property type="match status" value="1"/>
</dbReference>
<dbReference type="FunFam" id="3.40.50.300:FF:000356">
    <property type="entry name" value="DNA repair protein RecN"/>
    <property type="match status" value="1"/>
</dbReference>
<dbReference type="SUPFAM" id="SSF52540">
    <property type="entry name" value="P-loop containing nucleoside triphosphate hydrolases"/>
    <property type="match status" value="1"/>
</dbReference>
<dbReference type="AlphaFoldDB" id="A0A933SF05"/>
<evidence type="ECO:0000256" key="5">
    <source>
        <dbReference type="ARBA" id="ARBA00022763"/>
    </source>
</evidence>
<dbReference type="CDD" id="cd03241">
    <property type="entry name" value="ABC_RecN"/>
    <property type="match status" value="2"/>
</dbReference>
<evidence type="ECO:0000256" key="8">
    <source>
        <dbReference type="ARBA" id="ARBA00033408"/>
    </source>
</evidence>
<dbReference type="NCBIfam" id="TIGR00634">
    <property type="entry name" value="recN"/>
    <property type="match status" value="1"/>
</dbReference>
<evidence type="ECO:0000256" key="6">
    <source>
        <dbReference type="ARBA" id="ARBA00022840"/>
    </source>
</evidence>
<evidence type="ECO:0000259" key="11">
    <source>
        <dbReference type="Pfam" id="PF02463"/>
    </source>
</evidence>
<feature type="domain" description="RecF/RecN/SMC N-terminal" evidence="11">
    <location>
        <begin position="3"/>
        <end position="510"/>
    </location>
</feature>
<evidence type="ECO:0000313" key="12">
    <source>
        <dbReference type="EMBL" id="MBI5168774.1"/>
    </source>
</evidence>
<dbReference type="InterPro" id="IPR004604">
    <property type="entry name" value="DNA_recomb/repair_RecN"/>
</dbReference>
<evidence type="ECO:0000256" key="4">
    <source>
        <dbReference type="ARBA" id="ARBA00022741"/>
    </source>
</evidence>
<dbReference type="Gene3D" id="3.40.50.300">
    <property type="entry name" value="P-loop containing nucleotide triphosphate hydrolases"/>
    <property type="match status" value="2"/>
</dbReference>
<organism evidence="12 13">
    <name type="scientific">Eiseniibacteriota bacterium</name>
    <dbReference type="NCBI Taxonomy" id="2212470"/>
    <lineage>
        <taxon>Bacteria</taxon>
        <taxon>Candidatus Eiseniibacteriota</taxon>
    </lineage>
</organism>
<dbReference type="GO" id="GO:0006281">
    <property type="term" value="P:DNA repair"/>
    <property type="evidence" value="ECO:0007669"/>
    <property type="project" value="UniProtKB-KW"/>
</dbReference>
<keyword evidence="6" id="KW-0067">ATP-binding</keyword>
<evidence type="ECO:0000256" key="7">
    <source>
        <dbReference type="ARBA" id="ARBA00023204"/>
    </source>
</evidence>
<reference evidence="12" key="1">
    <citation type="submission" date="2020-07" db="EMBL/GenBank/DDBJ databases">
        <title>Huge and variable diversity of episymbiotic CPR bacteria and DPANN archaea in groundwater ecosystems.</title>
        <authorList>
            <person name="He C.Y."/>
            <person name="Keren R."/>
            <person name="Whittaker M."/>
            <person name="Farag I.F."/>
            <person name="Doudna J."/>
            <person name="Cate J.H.D."/>
            <person name="Banfield J.F."/>
        </authorList>
    </citation>
    <scope>NUCLEOTIDE SEQUENCE</scope>
    <source>
        <strain evidence="12">NC_groundwater_1813_Pr3_B-0.1um_71_17</strain>
    </source>
</reference>
<comment type="caution">
    <text evidence="12">The sequence shown here is derived from an EMBL/GenBank/DDBJ whole genome shotgun (WGS) entry which is preliminary data.</text>
</comment>
<name>A0A933SF05_UNCEI</name>
<keyword evidence="4" id="KW-0547">Nucleotide-binding</keyword>
<dbReference type="EMBL" id="JACRIW010000034">
    <property type="protein sequence ID" value="MBI5168774.1"/>
    <property type="molecule type" value="Genomic_DNA"/>
</dbReference>